<keyword evidence="4" id="KW-0067">ATP-binding</keyword>
<dbReference type="PANTHER" id="PTHR11538">
    <property type="entry name" value="PHENYLALANYL-TRNA SYNTHETASE"/>
    <property type="match status" value="1"/>
</dbReference>
<evidence type="ECO:0000256" key="5">
    <source>
        <dbReference type="ARBA" id="ARBA00022917"/>
    </source>
</evidence>
<dbReference type="SUPFAM" id="SSF46589">
    <property type="entry name" value="tRNA-binding arm"/>
    <property type="match status" value="1"/>
</dbReference>
<accession>A0A2M6WXE4</accession>
<dbReference type="Pfam" id="PF01409">
    <property type="entry name" value="tRNA-synt_2d"/>
    <property type="match status" value="1"/>
</dbReference>
<feature type="region of interest" description="Disordered" evidence="8">
    <location>
        <begin position="73"/>
        <end position="97"/>
    </location>
</feature>
<dbReference type="InterPro" id="IPR010978">
    <property type="entry name" value="tRNA-bd_arm"/>
</dbReference>
<dbReference type="GO" id="GO:0000049">
    <property type="term" value="F:tRNA binding"/>
    <property type="evidence" value="ECO:0007669"/>
    <property type="project" value="InterPro"/>
</dbReference>
<dbReference type="SUPFAM" id="SSF55681">
    <property type="entry name" value="Class II aaRS and biotin synthetases"/>
    <property type="match status" value="1"/>
</dbReference>
<dbReference type="Pfam" id="PF02912">
    <property type="entry name" value="Phe_tRNA-synt_N"/>
    <property type="match status" value="1"/>
</dbReference>
<dbReference type="PANTHER" id="PTHR11538:SF41">
    <property type="entry name" value="PHENYLALANINE--TRNA LIGASE, MITOCHONDRIAL"/>
    <property type="match status" value="1"/>
</dbReference>
<keyword evidence="2 10" id="KW-0436">Ligase</keyword>
<dbReference type="InterPro" id="IPR006195">
    <property type="entry name" value="aa-tRNA-synth_II"/>
</dbReference>
<comment type="catalytic activity">
    <reaction evidence="7">
        <text>tRNA(Phe) + L-phenylalanine + ATP = L-phenylalanyl-tRNA(Phe) + AMP + diphosphate + H(+)</text>
        <dbReference type="Rhea" id="RHEA:19413"/>
        <dbReference type="Rhea" id="RHEA-COMP:9668"/>
        <dbReference type="Rhea" id="RHEA-COMP:9699"/>
        <dbReference type="ChEBI" id="CHEBI:15378"/>
        <dbReference type="ChEBI" id="CHEBI:30616"/>
        <dbReference type="ChEBI" id="CHEBI:33019"/>
        <dbReference type="ChEBI" id="CHEBI:58095"/>
        <dbReference type="ChEBI" id="CHEBI:78442"/>
        <dbReference type="ChEBI" id="CHEBI:78531"/>
        <dbReference type="ChEBI" id="CHEBI:456215"/>
        <dbReference type="EC" id="6.1.1.20"/>
    </reaction>
</comment>
<organism evidence="10 11">
    <name type="scientific">Candidatus Berkelbacteria bacterium CG10_big_fil_rev_8_21_14_0_10_41_12</name>
    <dbReference type="NCBI Taxonomy" id="1974513"/>
    <lineage>
        <taxon>Bacteria</taxon>
        <taxon>Candidatus Berkelbacteria</taxon>
    </lineage>
</organism>
<dbReference type="EMBL" id="PEZV01000009">
    <property type="protein sequence ID" value="PIT97465.1"/>
    <property type="molecule type" value="Genomic_DNA"/>
</dbReference>
<keyword evidence="6" id="KW-0030">Aminoacyl-tRNA synthetase</keyword>
<dbReference type="InterPro" id="IPR002319">
    <property type="entry name" value="Phenylalanyl-tRNA_Synthase"/>
</dbReference>
<dbReference type="GO" id="GO:0005737">
    <property type="term" value="C:cytoplasm"/>
    <property type="evidence" value="ECO:0007669"/>
    <property type="project" value="InterPro"/>
</dbReference>
<dbReference type="Proteomes" id="UP000228596">
    <property type="component" value="Unassembled WGS sequence"/>
</dbReference>
<evidence type="ECO:0000256" key="4">
    <source>
        <dbReference type="ARBA" id="ARBA00022840"/>
    </source>
</evidence>
<keyword evidence="5" id="KW-0648">Protein biosynthesis</keyword>
<evidence type="ECO:0000313" key="10">
    <source>
        <dbReference type="EMBL" id="PIT97465.1"/>
    </source>
</evidence>
<reference evidence="11" key="1">
    <citation type="submission" date="2017-09" db="EMBL/GenBank/DDBJ databases">
        <title>Depth-based differentiation of microbial function through sediment-hosted aquifers and enrichment of novel symbionts in the deep terrestrial subsurface.</title>
        <authorList>
            <person name="Probst A.J."/>
            <person name="Ladd B."/>
            <person name="Jarett J.K."/>
            <person name="Geller-Mcgrath D.E."/>
            <person name="Sieber C.M.K."/>
            <person name="Emerson J.B."/>
            <person name="Anantharaman K."/>
            <person name="Thomas B.C."/>
            <person name="Malmstrom R."/>
            <person name="Stieglmeier M."/>
            <person name="Klingl A."/>
            <person name="Woyke T."/>
            <person name="Ryan C.M."/>
            <person name="Banfield J.F."/>
        </authorList>
    </citation>
    <scope>NUCLEOTIDE SEQUENCE [LARGE SCALE GENOMIC DNA]</scope>
</reference>
<protein>
    <recommendedName>
        <fullName evidence="1">phenylalanine--tRNA ligase</fullName>
        <ecNumber evidence="1">6.1.1.20</ecNumber>
    </recommendedName>
</protein>
<evidence type="ECO:0000256" key="6">
    <source>
        <dbReference type="ARBA" id="ARBA00023146"/>
    </source>
</evidence>
<dbReference type="EC" id="6.1.1.20" evidence="1"/>
<evidence type="ECO:0000256" key="8">
    <source>
        <dbReference type="SAM" id="MobiDB-lite"/>
    </source>
</evidence>
<gene>
    <name evidence="10" type="ORF">COT77_01345</name>
</gene>
<dbReference type="Gene3D" id="3.30.930.10">
    <property type="entry name" value="Bira Bifunctional Protein, Domain 2"/>
    <property type="match status" value="1"/>
</dbReference>
<dbReference type="GO" id="GO:0004826">
    <property type="term" value="F:phenylalanine-tRNA ligase activity"/>
    <property type="evidence" value="ECO:0007669"/>
    <property type="project" value="UniProtKB-EC"/>
</dbReference>
<evidence type="ECO:0000256" key="3">
    <source>
        <dbReference type="ARBA" id="ARBA00022741"/>
    </source>
</evidence>
<dbReference type="InterPro" id="IPR004188">
    <property type="entry name" value="Phe-tRNA_ligase_II_N"/>
</dbReference>
<keyword evidence="3" id="KW-0547">Nucleotide-binding</keyword>
<dbReference type="GO" id="GO:0005524">
    <property type="term" value="F:ATP binding"/>
    <property type="evidence" value="ECO:0007669"/>
    <property type="project" value="UniProtKB-KW"/>
</dbReference>
<evidence type="ECO:0000256" key="7">
    <source>
        <dbReference type="ARBA" id="ARBA00049255"/>
    </source>
</evidence>
<evidence type="ECO:0000256" key="2">
    <source>
        <dbReference type="ARBA" id="ARBA00022598"/>
    </source>
</evidence>
<evidence type="ECO:0000259" key="9">
    <source>
        <dbReference type="PROSITE" id="PS50862"/>
    </source>
</evidence>
<sequence length="342" mass="39415">MLVEKDLITELNSDLEKVSNPDDLKRIYDKYLGKEGLIKSELKKLKGLSPEERRIKGPQIQSLQAKAQELFDKAQQDTMQKKTEKTLEEQRESLDESVPKVGHLHPITQTVRMLNRVFESMGYSVMEGPEIETDEYCFKRLNVPENHPARDMQDTIYIQEPNILLRTQASSVEARILESYKPPFKVVVPGRVYRNEKVNKSNHFIFHHYQGVVVLERTNLKDLFGTFTHLFKQMYGEDVIVRFRNKYYPEVEPGVGLDMQCFNCKGQGCALCKNIGWIEMGGAGMVHPKALEMAGIDRSKWMAFAFALGLDRWVMARYEITDIRTLLGGNLAYKTDKNENTL</sequence>
<evidence type="ECO:0000313" key="11">
    <source>
        <dbReference type="Proteomes" id="UP000228596"/>
    </source>
</evidence>
<comment type="caution">
    <text evidence="10">The sequence shown here is derived from an EMBL/GenBank/DDBJ whole genome shotgun (WGS) entry which is preliminary data.</text>
</comment>
<evidence type="ECO:0000256" key="1">
    <source>
        <dbReference type="ARBA" id="ARBA00012814"/>
    </source>
</evidence>
<name>A0A2M6WXE4_9BACT</name>
<dbReference type="GO" id="GO:0006432">
    <property type="term" value="P:phenylalanyl-tRNA aminoacylation"/>
    <property type="evidence" value="ECO:0007669"/>
    <property type="project" value="InterPro"/>
</dbReference>
<proteinExistence type="predicted"/>
<dbReference type="InterPro" id="IPR045864">
    <property type="entry name" value="aa-tRNA-synth_II/BPL/LPL"/>
</dbReference>
<dbReference type="CDD" id="cd00496">
    <property type="entry name" value="PheRS_alpha_core"/>
    <property type="match status" value="1"/>
</dbReference>
<feature type="domain" description="Aminoacyl-transfer RNA synthetases class-II family profile" evidence="9">
    <location>
        <begin position="112"/>
        <end position="328"/>
    </location>
</feature>
<dbReference type="AlphaFoldDB" id="A0A2M6WXE4"/>
<dbReference type="PROSITE" id="PS50862">
    <property type="entry name" value="AA_TRNA_LIGASE_II"/>
    <property type="match status" value="1"/>
</dbReference>